<evidence type="ECO:0000313" key="3">
    <source>
        <dbReference type="Proteomes" id="UP000703893"/>
    </source>
</evidence>
<feature type="non-terminal residue" evidence="2">
    <location>
        <position position="204"/>
    </location>
</feature>
<reference evidence="2 3" key="1">
    <citation type="submission" date="2019-03" db="EMBL/GenBank/DDBJ databases">
        <title>Lake Tanganyika Metagenome-Assembled Genomes (MAGs).</title>
        <authorList>
            <person name="Tran P."/>
        </authorList>
    </citation>
    <scope>NUCLEOTIDE SEQUENCE [LARGE SCALE GENOMIC DNA]</scope>
    <source>
        <strain evidence="2">K_DeepCast_65m_m2_236</strain>
    </source>
</reference>
<proteinExistence type="predicted"/>
<dbReference type="InterPro" id="IPR036843">
    <property type="entry name" value="KamE_N_sf"/>
</dbReference>
<evidence type="ECO:0000259" key="1">
    <source>
        <dbReference type="PROSITE" id="PS51332"/>
    </source>
</evidence>
<comment type="caution">
    <text evidence="2">The sequence shown here is derived from an EMBL/GenBank/DDBJ whole genome shotgun (WGS) entry which is preliminary data.</text>
</comment>
<dbReference type="InterPro" id="IPR028991">
    <property type="entry name" value="KamE_N"/>
</dbReference>
<dbReference type="GO" id="GO:0031419">
    <property type="term" value="F:cobalamin binding"/>
    <property type="evidence" value="ECO:0007669"/>
    <property type="project" value="InterPro"/>
</dbReference>
<dbReference type="InterPro" id="IPR006158">
    <property type="entry name" value="Cobalamin-bd"/>
</dbReference>
<feature type="domain" description="B12-binding" evidence="1">
    <location>
        <begin position="110"/>
        <end position="204"/>
    </location>
</feature>
<dbReference type="Gene3D" id="3.30.30.60">
    <property type="entry name" value="D-lysine 5,6-aminomutase beta subunit KamE, N-terminal domain"/>
    <property type="match status" value="1"/>
</dbReference>
<organism evidence="2 3">
    <name type="scientific">Candidatus Tanganyikabacteria bacterium</name>
    <dbReference type="NCBI Taxonomy" id="2961651"/>
    <lineage>
        <taxon>Bacteria</taxon>
        <taxon>Bacillati</taxon>
        <taxon>Candidatus Sericytochromatia</taxon>
        <taxon>Candidatus Tanganyikabacteria</taxon>
    </lineage>
</organism>
<dbReference type="PROSITE" id="PS51332">
    <property type="entry name" value="B12_BINDING"/>
    <property type="match status" value="1"/>
</dbReference>
<dbReference type="InterPro" id="IPR036724">
    <property type="entry name" value="Cobalamin-bd_sf"/>
</dbReference>
<dbReference type="SUPFAM" id="SSF117778">
    <property type="entry name" value="D-lysine 5,6-aminomutase beta subunit KamE, N-terminal domain"/>
    <property type="match status" value="1"/>
</dbReference>
<dbReference type="AlphaFoldDB" id="A0A937X462"/>
<dbReference type="EMBL" id="VGJX01000104">
    <property type="protein sequence ID" value="MBM3274030.1"/>
    <property type="molecule type" value="Genomic_DNA"/>
</dbReference>
<accession>A0A937X462</accession>
<dbReference type="SUPFAM" id="SSF52242">
    <property type="entry name" value="Cobalamin (vitamin B12)-binding domain"/>
    <property type="match status" value="1"/>
</dbReference>
<name>A0A937X462_9BACT</name>
<protein>
    <submittedName>
        <fullName evidence="2">Cobalamin-dependent protein</fullName>
    </submittedName>
</protein>
<dbReference type="GO" id="GO:0046983">
    <property type="term" value="F:protein dimerization activity"/>
    <property type="evidence" value="ECO:0007669"/>
    <property type="project" value="InterPro"/>
</dbReference>
<gene>
    <name evidence="2" type="ORF">FJZ00_02670</name>
</gene>
<dbReference type="GO" id="GO:0046872">
    <property type="term" value="F:metal ion binding"/>
    <property type="evidence" value="ECO:0007669"/>
    <property type="project" value="InterPro"/>
</dbReference>
<dbReference type="Pfam" id="PF16554">
    <property type="entry name" value="OAM_dimer"/>
    <property type="match status" value="1"/>
</dbReference>
<sequence>MNGIKQPNLGDLRPYGDTMDDGKIQLSFSLPVPAGPEAAEAARRLVLQQGLSDPLLVCMEPMGPTTCFLVLYAAVTKGVDYANLHVPKADFERLEMAEIDALVAGKIGRKLVVVGACPGTDAHTVGIDAIMNMKGYNGHYGLERYKMFRAINMGAQVPPEMLVAKAIAESADAVLASVVVTQKDLHITTLTHLIEVMEAEGVRS</sequence>
<dbReference type="Gene3D" id="3.40.50.280">
    <property type="entry name" value="Cobalamin-binding domain"/>
    <property type="match status" value="1"/>
</dbReference>
<dbReference type="Proteomes" id="UP000703893">
    <property type="component" value="Unassembled WGS sequence"/>
</dbReference>
<evidence type="ECO:0000313" key="2">
    <source>
        <dbReference type="EMBL" id="MBM3274030.1"/>
    </source>
</evidence>